<organism evidence="3 4">
    <name type="scientific">Cladophialophora immunda</name>
    <dbReference type="NCBI Taxonomy" id="569365"/>
    <lineage>
        <taxon>Eukaryota</taxon>
        <taxon>Fungi</taxon>
        <taxon>Dikarya</taxon>
        <taxon>Ascomycota</taxon>
        <taxon>Pezizomycotina</taxon>
        <taxon>Eurotiomycetes</taxon>
        <taxon>Chaetothyriomycetidae</taxon>
        <taxon>Chaetothyriales</taxon>
        <taxon>Herpotrichiellaceae</taxon>
        <taxon>Cladophialophora</taxon>
    </lineage>
</organism>
<protein>
    <submittedName>
        <fullName evidence="3">Uncharacterized protein</fullName>
    </submittedName>
</protein>
<evidence type="ECO:0000313" key="4">
    <source>
        <dbReference type="Proteomes" id="UP000054466"/>
    </source>
</evidence>
<dbReference type="RefSeq" id="XP_016242070.1">
    <property type="nucleotide sequence ID" value="XM_016400283.1"/>
</dbReference>
<evidence type="ECO:0000256" key="2">
    <source>
        <dbReference type="SAM" id="MobiDB-lite"/>
    </source>
</evidence>
<proteinExistence type="predicted"/>
<dbReference type="VEuPathDB" id="FungiDB:PV07_12724"/>
<gene>
    <name evidence="3" type="ORF">PV07_12724</name>
</gene>
<feature type="compositionally biased region" description="Basic and acidic residues" evidence="2">
    <location>
        <begin position="54"/>
        <end position="71"/>
    </location>
</feature>
<dbReference type="Proteomes" id="UP000054466">
    <property type="component" value="Unassembled WGS sequence"/>
</dbReference>
<accession>A0A0D2CE69</accession>
<name>A0A0D2CE69_9EURO</name>
<dbReference type="GeneID" id="27351918"/>
<reference evidence="3 4" key="1">
    <citation type="submission" date="2015-01" db="EMBL/GenBank/DDBJ databases">
        <title>The Genome Sequence of Cladophialophora immunda CBS83496.</title>
        <authorList>
            <consortium name="The Broad Institute Genomics Platform"/>
            <person name="Cuomo C."/>
            <person name="de Hoog S."/>
            <person name="Gorbushina A."/>
            <person name="Stielow B."/>
            <person name="Teixiera M."/>
            <person name="Abouelleil A."/>
            <person name="Chapman S.B."/>
            <person name="Priest M."/>
            <person name="Young S.K."/>
            <person name="Wortman J."/>
            <person name="Nusbaum C."/>
            <person name="Birren B."/>
        </authorList>
    </citation>
    <scope>NUCLEOTIDE SEQUENCE [LARGE SCALE GENOMIC DNA]</scope>
    <source>
        <strain evidence="3 4">CBS 83496</strain>
    </source>
</reference>
<feature type="region of interest" description="Disordered" evidence="2">
    <location>
        <begin position="24"/>
        <end position="71"/>
    </location>
</feature>
<evidence type="ECO:0000313" key="3">
    <source>
        <dbReference type="EMBL" id="KIW21854.1"/>
    </source>
</evidence>
<keyword evidence="4" id="KW-1185">Reference proteome</keyword>
<sequence length="234" mass="27351">MQHQRCVSCHEKNLECVPLPEMRPQRRRRRLRSPIGPSLVPISTIDSEDQSPYTEDHSPHTEDHSPHTEDNIKQSIVVVTDALRRFQQSYLDLQQTANQYLQTIHSQEQQLHTLNQTKNQQDEEILVLGQESSQREEKIRVLEQESSQREEKIRVLEQEKEEQSRQLRSVLQQNREMMSQLRREADLSLQNSFRFSLRIGAYDAKTARDQFLSFVDSYEGQNHGSPAAYATIAV</sequence>
<dbReference type="HOGENOM" id="CLU_1184908_0_0_1"/>
<dbReference type="AlphaFoldDB" id="A0A0D2CE69"/>
<keyword evidence="1" id="KW-0175">Coiled coil</keyword>
<dbReference type="EMBL" id="KN847128">
    <property type="protein sequence ID" value="KIW21854.1"/>
    <property type="molecule type" value="Genomic_DNA"/>
</dbReference>
<evidence type="ECO:0000256" key="1">
    <source>
        <dbReference type="SAM" id="Coils"/>
    </source>
</evidence>
<feature type="coiled-coil region" evidence="1">
    <location>
        <begin position="97"/>
        <end position="184"/>
    </location>
</feature>